<protein>
    <submittedName>
        <fullName evidence="1">Uncharacterized protein</fullName>
    </submittedName>
</protein>
<name>A0AAD0UTF0_9LEPT</name>
<dbReference type="AlphaFoldDB" id="A0AAD0UTF0"/>
<organism evidence="1 2">
    <name type="scientific">Leptospira kmetyi</name>
    <dbReference type="NCBI Taxonomy" id="408139"/>
    <lineage>
        <taxon>Bacteria</taxon>
        <taxon>Pseudomonadati</taxon>
        <taxon>Spirochaetota</taxon>
        <taxon>Spirochaetia</taxon>
        <taxon>Leptospirales</taxon>
        <taxon>Leptospiraceae</taxon>
        <taxon>Leptospira</taxon>
    </lineage>
</organism>
<dbReference type="Proteomes" id="UP000276407">
    <property type="component" value="Chromosome 1"/>
</dbReference>
<dbReference type="KEGG" id="lkm:EFP84_18370"/>
<sequence length="61" mass="6844">MLLVFFDLDRLSLPSSFEFDSFASYCCVSCGVVELWSVFSNQILCFFSAQVFPNGSPLGQF</sequence>
<evidence type="ECO:0000313" key="1">
    <source>
        <dbReference type="EMBL" id="AYV57285.1"/>
    </source>
</evidence>
<proteinExistence type="predicted"/>
<gene>
    <name evidence="1" type="ORF">EFP84_18370</name>
</gene>
<dbReference type="EMBL" id="CP033614">
    <property type="protein sequence ID" value="AYV57285.1"/>
    <property type="molecule type" value="Genomic_DNA"/>
</dbReference>
<evidence type="ECO:0000313" key="2">
    <source>
        <dbReference type="Proteomes" id="UP000276407"/>
    </source>
</evidence>
<accession>A0AAD0UTF0</accession>
<reference evidence="1 2" key="1">
    <citation type="submission" date="2018-11" db="EMBL/GenBank/DDBJ databases">
        <title>Complete genome sequence of Leptospira kmetyi isolate LS 001/16 from soil sample associated with a leptospirosis patient in Kelantan.</title>
        <authorList>
            <person name="Muhammad Yusoff F."/>
            <person name="Muhammad Yusoff S."/>
            <person name="Ahmad M.N."/>
            <person name="Yusof N.Y."/>
            <person name="Aziah I."/>
        </authorList>
    </citation>
    <scope>NUCLEOTIDE SEQUENCE [LARGE SCALE GENOMIC DNA]</scope>
    <source>
        <strain evidence="1 2">LS 001/16</strain>
    </source>
</reference>